<dbReference type="Proteomes" id="UP000077856">
    <property type="component" value="Chromosome"/>
</dbReference>
<protein>
    <submittedName>
        <fullName evidence="2">CoA-transferase</fullName>
    </submittedName>
</protein>
<accession>A0A161J5H8</accession>
<keyword evidence="1 2" id="KW-0808">Transferase</keyword>
<dbReference type="EMBL" id="CP015506">
    <property type="protein sequence ID" value="AND40161.1"/>
    <property type="molecule type" value="Genomic_DNA"/>
</dbReference>
<dbReference type="PANTHER" id="PTHR48207">
    <property type="entry name" value="SUCCINATE--HYDROXYMETHYLGLUTARATE COA-TRANSFERASE"/>
    <property type="match status" value="1"/>
</dbReference>
<dbReference type="InterPro" id="IPR050483">
    <property type="entry name" value="CoA-transferase_III_domain"/>
</dbReference>
<sequence>MGPLQGMKVLDASQIMAGPYCTMVLADLGAEVMKVEKVNGGDDSRQMGPYVNGESTCFFQINRNKKSIALNLKTNEGKEIFYQLAKEADVVVENYRPGVTKSLGIDFESLKKINPGLVYCSISGYGQTGPYSHKGGFDLVAQGMTGLMSMTGEKGMRPMKSGIAVYDIGAGITAAYSILAAFIHKMKTGEGQHVDIALAEIGLPWFTWEAGAYFAEGTIPEATGWRHRVSAPYQAVKTKSGYMMLGCANQRTWERFCEDVAEKPEWLTDPRYKTNLLRNKHVSELEEDIEAVLMHQDTRHWIDLCEKAGVPAGPINNFAEAVQDPHYEARGMIQEVEHPLIGKMKMIGIPAKFSKTPGEVKTPSPLFGQDTIEVLNGLGYDEDSIRNLTKSGAVKTLEEKPILNKK</sequence>
<dbReference type="eggNOG" id="COG1804">
    <property type="taxonomic scope" value="Bacteria"/>
</dbReference>
<proteinExistence type="predicted"/>
<evidence type="ECO:0000313" key="3">
    <source>
        <dbReference type="Proteomes" id="UP000077856"/>
    </source>
</evidence>
<reference evidence="2 3" key="1">
    <citation type="submission" date="2016-04" db="EMBL/GenBank/DDBJ databases">
        <title>Complete genome sequence of Bacillus oceanisediminis strain 2691.</title>
        <authorList>
            <person name="Jeong H."/>
            <person name="Kim H.J."/>
            <person name="Lee D.-W."/>
        </authorList>
    </citation>
    <scope>NUCLEOTIDE SEQUENCE [LARGE SCALE GENOMIC DNA]</scope>
    <source>
        <strain evidence="2 3">2691</strain>
    </source>
</reference>
<evidence type="ECO:0000313" key="2">
    <source>
        <dbReference type="EMBL" id="AND40161.1"/>
    </source>
</evidence>
<dbReference type="PANTHER" id="PTHR48207:SF4">
    <property type="entry name" value="BLL6097 PROTEIN"/>
    <property type="match status" value="1"/>
</dbReference>
<dbReference type="Gene3D" id="3.30.1540.10">
    <property type="entry name" value="formyl-coa transferase, domain 3"/>
    <property type="match status" value="1"/>
</dbReference>
<dbReference type="InterPro" id="IPR003673">
    <property type="entry name" value="CoA-Trfase_fam_III"/>
</dbReference>
<dbReference type="Gene3D" id="3.40.50.10540">
    <property type="entry name" value="Crotonobetainyl-coa:carnitine coa-transferase, domain 1"/>
    <property type="match status" value="1"/>
</dbReference>
<dbReference type="AlphaFoldDB" id="A0A161J5H8"/>
<dbReference type="GO" id="GO:0008410">
    <property type="term" value="F:CoA-transferase activity"/>
    <property type="evidence" value="ECO:0007669"/>
    <property type="project" value="TreeGrafter"/>
</dbReference>
<dbReference type="RefSeq" id="WP_019383105.1">
    <property type="nucleotide sequence ID" value="NZ_CP015506.1"/>
</dbReference>
<dbReference type="SUPFAM" id="SSF89796">
    <property type="entry name" value="CoA-transferase family III (CaiB/BaiF)"/>
    <property type="match status" value="1"/>
</dbReference>
<organism evidence="2 3">
    <name type="scientific">Cytobacillus oceanisediminis 2691</name>
    <dbReference type="NCBI Taxonomy" id="1196031"/>
    <lineage>
        <taxon>Bacteria</taxon>
        <taxon>Bacillati</taxon>
        <taxon>Bacillota</taxon>
        <taxon>Bacilli</taxon>
        <taxon>Bacillales</taxon>
        <taxon>Bacillaceae</taxon>
        <taxon>Cytobacillus</taxon>
    </lineage>
</organism>
<evidence type="ECO:0000256" key="1">
    <source>
        <dbReference type="ARBA" id="ARBA00022679"/>
    </source>
</evidence>
<dbReference type="InterPro" id="IPR044855">
    <property type="entry name" value="CoA-Trfase_III_dom3_sf"/>
</dbReference>
<dbReference type="Pfam" id="PF02515">
    <property type="entry name" value="CoA_transf_3"/>
    <property type="match status" value="1"/>
</dbReference>
<dbReference type="KEGG" id="bon:A361_13720"/>
<dbReference type="InterPro" id="IPR023606">
    <property type="entry name" value="CoA-Trfase_III_dom_1_sf"/>
</dbReference>
<gene>
    <name evidence="2" type="ORF">A361_13720</name>
</gene>
<name>A0A161J5H8_9BACI</name>
<dbReference type="STRING" id="1196031.A361_13720"/>